<dbReference type="Gene3D" id="1.10.10.10">
    <property type="entry name" value="Winged helix-like DNA-binding domain superfamily/Winged helix DNA-binding domain"/>
    <property type="match status" value="1"/>
</dbReference>
<comment type="caution">
    <text evidence="2">The sequence shown here is derived from an EMBL/GenBank/DDBJ whole genome shotgun (WGS) entry which is preliminary data.</text>
</comment>
<keyword evidence="3" id="KW-1185">Reference proteome</keyword>
<dbReference type="GO" id="GO:0006950">
    <property type="term" value="P:response to stress"/>
    <property type="evidence" value="ECO:0007669"/>
    <property type="project" value="TreeGrafter"/>
</dbReference>
<dbReference type="SUPFAM" id="SSF46785">
    <property type="entry name" value="Winged helix' DNA-binding domain"/>
    <property type="match status" value="1"/>
</dbReference>
<feature type="domain" description="HTH marR-type" evidence="1">
    <location>
        <begin position="19"/>
        <end position="155"/>
    </location>
</feature>
<proteinExistence type="predicted"/>
<dbReference type="InterPro" id="IPR000835">
    <property type="entry name" value="HTH_MarR-typ"/>
</dbReference>
<protein>
    <submittedName>
        <fullName evidence="2">MarR family transcriptional regulator</fullName>
    </submittedName>
</protein>
<dbReference type="PANTHER" id="PTHR33164:SF99">
    <property type="entry name" value="MARR FAMILY REGULATORY PROTEIN"/>
    <property type="match status" value="1"/>
</dbReference>
<organism evidence="2 3">
    <name type="scientific">Nocardioides acrostichi</name>
    <dbReference type="NCBI Taxonomy" id="2784339"/>
    <lineage>
        <taxon>Bacteria</taxon>
        <taxon>Bacillati</taxon>
        <taxon>Actinomycetota</taxon>
        <taxon>Actinomycetes</taxon>
        <taxon>Propionibacteriales</taxon>
        <taxon>Nocardioidaceae</taxon>
        <taxon>Nocardioides</taxon>
    </lineage>
</organism>
<name>A0A930UW31_9ACTN</name>
<dbReference type="PANTHER" id="PTHR33164">
    <property type="entry name" value="TRANSCRIPTIONAL REGULATOR, MARR FAMILY"/>
    <property type="match status" value="1"/>
</dbReference>
<dbReference type="EMBL" id="JADIVZ010000001">
    <property type="protein sequence ID" value="MBF4160135.1"/>
    <property type="molecule type" value="Genomic_DNA"/>
</dbReference>
<evidence type="ECO:0000259" key="1">
    <source>
        <dbReference type="PROSITE" id="PS50995"/>
    </source>
</evidence>
<sequence length="167" mass="18672">MQLVPDPPEAEPRWLDETEQHAWRALVLGSTLLFGRLDEELRAAFDLSMPEYEILVRLSEAEGLRLRMAQLADAMAHSRSRVTHTVSRLQKAGLVDRVKSCDDGRGIDCLLTVDGVDLLRRAAPVHVEGVRRHLVDLMSPTQLQTLGEVMDAVADQLVPDCPESEIR</sequence>
<evidence type="ECO:0000313" key="2">
    <source>
        <dbReference type="EMBL" id="MBF4160135.1"/>
    </source>
</evidence>
<dbReference type="SMART" id="SM00347">
    <property type="entry name" value="HTH_MARR"/>
    <property type="match status" value="1"/>
</dbReference>
<dbReference type="Pfam" id="PF01047">
    <property type="entry name" value="MarR"/>
    <property type="match status" value="1"/>
</dbReference>
<dbReference type="PROSITE" id="PS50995">
    <property type="entry name" value="HTH_MARR_2"/>
    <property type="match status" value="1"/>
</dbReference>
<dbReference type="InterPro" id="IPR039422">
    <property type="entry name" value="MarR/SlyA-like"/>
</dbReference>
<dbReference type="GO" id="GO:0003700">
    <property type="term" value="F:DNA-binding transcription factor activity"/>
    <property type="evidence" value="ECO:0007669"/>
    <property type="project" value="InterPro"/>
</dbReference>
<dbReference type="AlphaFoldDB" id="A0A930UW31"/>
<evidence type="ECO:0000313" key="3">
    <source>
        <dbReference type="Proteomes" id="UP000656804"/>
    </source>
</evidence>
<reference evidence="2" key="1">
    <citation type="submission" date="2020-11" db="EMBL/GenBank/DDBJ databases">
        <title>Nocardioides sp. CBS4Y-1, whole genome shotgun sequence.</title>
        <authorList>
            <person name="Tuo L."/>
        </authorList>
    </citation>
    <scope>NUCLEOTIDE SEQUENCE</scope>
    <source>
        <strain evidence="2">CBS4Y-1</strain>
    </source>
</reference>
<dbReference type="InterPro" id="IPR036390">
    <property type="entry name" value="WH_DNA-bd_sf"/>
</dbReference>
<dbReference type="InterPro" id="IPR036388">
    <property type="entry name" value="WH-like_DNA-bd_sf"/>
</dbReference>
<gene>
    <name evidence="2" type="ORF">ISG29_00420</name>
</gene>
<dbReference type="Proteomes" id="UP000656804">
    <property type="component" value="Unassembled WGS sequence"/>
</dbReference>
<accession>A0A930UW31</accession>